<keyword evidence="1" id="KW-0472">Membrane</keyword>
<dbReference type="HOGENOM" id="CLU_018076_2_1_1"/>
<dbReference type="FunFam" id="3.40.720.10:FF:000017">
    <property type="entry name" value="Predicted protein"/>
    <property type="match status" value="1"/>
</dbReference>
<dbReference type="Gene3D" id="3.40.720.10">
    <property type="entry name" value="Alkaline Phosphatase, subunit A"/>
    <property type="match status" value="1"/>
</dbReference>
<gene>
    <name evidence="2" type="primary">Dana\GF23172</name>
    <name evidence="2" type="synonym">dana_GLEANR_7837</name>
    <name evidence="2" type="ORF">GF23172</name>
</gene>
<dbReference type="EMBL" id="CH902623">
    <property type="protein sequence ID" value="EDV30225.1"/>
    <property type="molecule type" value="Genomic_DNA"/>
</dbReference>
<dbReference type="SUPFAM" id="SSF53649">
    <property type="entry name" value="Alkaline phosphatase-like"/>
    <property type="match status" value="1"/>
</dbReference>
<dbReference type="OMA" id="IPLHYCQ"/>
<dbReference type="STRING" id="7217.B3MTU4"/>
<feature type="transmembrane region" description="Helical" evidence="1">
    <location>
        <begin position="20"/>
        <end position="38"/>
    </location>
</feature>
<dbReference type="PANTHER" id="PTHR10974">
    <property type="entry name" value="FI08016P-RELATED"/>
    <property type="match status" value="1"/>
</dbReference>
<dbReference type="InterPro" id="IPR004245">
    <property type="entry name" value="DUF229"/>
</dbReference>
<organism evidence="2 3">
    <name type="scientific">Drosophila ananassae</name>
    <name type="common">Fruit fly</name>
    <dbReference type="NCBI Taxonomy" id="7217"/>
    <lineage>
        <taxon>Eukaryota</taxon>
        <taxon>Metazoa</taxon>
        <taxon>Ecdysozoa</taxon>
        <taxon>Arthropoda</taxon>
        <taxon>Hexapoda</taxon>
        <taxon>Insecta</taxon>
        <taxon>Pterygota</taxon>
        <taxon>Neoptera</taxon>
        <taxon>Endopterygota</taxon>
        <taxon>Diptera</taxon>
        <taxon>Brachycera</taxon>
        <taxon>Muscomorpha</taxon>
        <taxon>Ephydroidea</taxon>
        <taxon>Drosophilidae</taxon>
        <taxon>Drosophila</taxon>
        <taxon>Sophophora</taxon>
    </lineage>
</organism>
<dbReference type="Proteomes" id="UP000007801">
    <property type="component" value="Unassembled WGS sequence"/>
</dbReference>
<dbReference type="PhylomeDB" id="B3MTU4"/>
<name>B3MTU4_DROAN</name>
<dbReference type="InterPro" id="IPR017850">
    <property type="entry name" value="Alkaline_phosphatase_core_sf"/>
</dbReference>
<reference evidence="2 3" key="1">
    <citation type="journal article" date="2007" name="Nature">
        <title>Evolution of genes and genomes on the Drosophila phylogeny.</title>
        <authorList>
            <consortium name="Drosophila 12 Genomes Consortium"/>
            <person name="Clark A.G."/>
            <person name="Eisen M.B."/>
            <person name="Smith D.R."/>
            <person name="Bergman C.M."/>
            <person name="Oliver B."/>
            <person name="Markow T.A."/>
            <person name="Kaufman T.C."/>
            <person name="Kellis M."/>
            <person name="Gelbart W."/>
            <person name="Iyer V.N."/>
            <person name="Pollard D.A."/>
            <person name="Sackton T.B."/>
            <person name="Larracuente A.M."/>
            <person name="Singh N.D."/>
            <person name="Abad J.P."/>
            <person name="Abt D.N."/>
            <person name="Adryan B."/>
            <person name="Aguade M."/>
            <person name="Akashi H."/>
            <person name="Anderson W.W."/>
            <person name="Aquadro C.F."/>
            <person name="Ardell D.H."/>
            <person name="Arguello R."/>
            <person name="Artieri C.G."/>
            <person name="Barbash D.A."/>
            <person name="Barker D."/>
            <person name="Barsanti P."/>
            <person name="Batterham P."/>
            <person name="Batzoglou S."/>
            <person name="Begun D."/>
            <person name="Bhutkar A."/>
            <person name="Blanco E."/>
            <person name="Bosak S.A."/>
            <person name="Bradley R.K."/>
            <person name="Brand A.D."/>
            <person name="Brent M.R."/>
            <person name="Brooks A.N."/>
            <person name="Brown R.H."/>
            <person name="Butlin R.K."/>
            <person name="Caggese C."/>
            <person name="Calvi B.R."/>
            <person name="Bernardo de Carvalho A."/>
            <person name="Caspi A."/>
            <person name="Castrezana S."/>
            <person name="Celniker S.E."/>
            <person name="Chang J.L."/>
            <person name="Chapple C."/>
            <person name="Chatterji S."/>
            <person name="Chinwalla A."/>
            <person name="Civetta A."/>
            <person name="Clifton S.W."/>
            <person name="Comeron J.M."/>
            <person name="Costello J.C."/>
            <person name="Coyne J.A."/>
            <person name="Daub J."/>
            <person name="David R.G."/>
            <person name="Delcher A.L."/>
            <person name="Delehaunty K."/>
            <person name="Do C.B."/>
            <person name="Ebling H."/>
            <person name="Edwards K."/>
            <person name="Eickbush T."/>
            <person name="Evans J.D."/>
            <person name="Filipski A."/>
            <person name="Findeiss S."/>
            <person name="Freyhult E."/>
            <person name="Fulton L."/>
            <person name="Fulton R."/>
            <person name="Garcia A.C."/>
            <person name="Gardiner A."/>
            <person name="Garfield D.A."/>
            <person name="Garvin B.E."/>
            <person name="Gibson G."/>
            <person name="Gilbert D."/>
            <person name="Gnerre S."/>
            <person name="Godfrey J."/>
            <person name="Good R."/>
            <person name="Gotea V."/>
            <person name="Gravely B."/>
            <person name="Greenberg A.J."/>
            <person name="Griffiths-Jones S."/>
            <person name="Gross S."/>
            <person name="Guigo R."/>
            <person name="Gustafson E.A."/>
            <person name="Haerty W."/>
            <person name="Hahn M.W."/>
            <person name="Halligan D.L."/>
            <person name="Halpern A.L."/>
            <person name="Halter G.M."/>
            <person name="Han M.V."/>
            <person name="Heger A."/>
            <person name="Hillier L."/>
            <person name="Hinrichs A.S."/>
            <person name="Holmes I."/>
            <person name="Hoskins R.A."/>
            <person name="Hubisz M.J."/>
            <person name="Hultmark D."/>
            <person name="Huntley M.A."/>
            <person name="Jaffe D.B."/>
            <person name="Jagadeeshan S."/>
            <person name="Jeck W.R."/>
            <person name="Johnson J."/>
            <person name="Jones C.D."/>
            <person name="Jordan W.C."/>
            <person name="Karpen G.H."/>
            <person name="Kataoka E."/>
            <person name="Keightley P.D."/>
            <person name="Kheradpour P."/>
            <person name="Kirkness E.F."/>
            <person name="Koerich L.B."/>
            <person name="Kristiansen K."/>
            <person name="Kudrna D."/>
            <person name="Kulathinal R.J."/>
            <person name="Kumar S."/>
            <person name="Kwok R."/>
            <person name="Lander E."/>
            <person name="Langley C.H."/>
            <person name="Lapoint R."/>
            <person name="Lazzaro B.P."/>
            <person name="Lee S.J."/>
            <person name="Levesque L."/>
            <person name="Li R."/>
            <person name="Lin C.F."/>
            <person name="Lin M.F."/>
            <person name="Lindblad-Toh K."/>
            <person name="Llopart A."/>
            <person name="Long M."/>
            <person name="Low L."/>
            <person name="Lozovsky E."/>
            <person name="Lu J."/>
            <person name="Luo M."/>
            <person name="Machado C.A."/>
            <person name="Makalowski W."/>
            <person name="Marzo M."/>
            <person name="Matsuda M."/>
            <person name="Matzkin L."/>
            <person name="McAllister B."/>
            <person name="McBride C.S."/>
            <person name="McKernan B."/>
            <person name="McKernan K."/>
            <person name="Mendez-Lago M."/>
            <person name="Minx P."/>
            <person name="Mollenhauer M.U."/>
            <person name="Montooth K."/>
            <person name="Mount S.M."/>
            <person name="Mu X."/>
            <person name="Myers E."/>
            <person name="Negre B."/>
            <person name="Newfeld S."/>
            <person name="Nielsen R."/>
            <person name="Noor M.A."/>
            <person name="O'Grady P."/>
            <person name="Pachter L."/>
            <person name="Papaceit M."/>
            <person name="Parisi M.J."/>
            <person name="Parisi M."/>
            <person name="Parts L."/>
            <person name="Pedersen J.S."/>
            <person name="Pesole G."/>
            <person name="Phillippy A.M."/>
            <person name="Ponting C.P."/>
            <person name="Pop M."/>
            <person name="Porcelli D."/>
            <person name="Powell J.R."/>
            <person name="Prohaska S."/>
            <person name="Pruitt K."/>
            <person name="Puig M."/>
            <person name="Quesneville H."/>
            <person name="Ram K.R."/>
            <person name="Rand D."/>
            <person name="Rasmussen M.D."/>
            <person name="Reed L.K."/>
            <person name="Reenan R."/>
            <person name="Reily A."/>
            <person name="Remington K.A."/>
            <person name="Rieger T.T."/>
            <person name="Ritchie M.G."/>
            <person name="Robin C."/>
            <person name="Rogers Y.H."/>
            <person name="Rohde C."/>
            <person name="Rozas J."/>
            <person name="Rubenfield M.J."/>
            <person name="Ruiz A."/>
            <person name="Russo S."/>
            <person name="Salzberg S.L."/>
            <person name="Sanchez-Gracia A."/>
            <person name="Saranga D.J."/>
            <person name="Sato H."/>
            <person name="Schaeffer S.W."/>
            <person name="Schatz M.C."/>
            <person name="Schlenke T."/>
            <person name="Schwartz R."/>
            <person name="Segarra C."/>
            <person name="Singh R.S."/>
            <person name="Sirot L."/>
            <person name="Sirota M."/>
            <person name="Sisneros N.B."/>
            <person name="Smith C.D."/>
            <person name="Smith T.F."/>
            <person name="Spieth J."/>
            <person name="Stage D.E."/>
            <person name="Stark A."/>
            <person name="Stephan W."/>
            <person name="Strausberg R.L."/>
            <person name="Strempel S."/>
            <person name="Sturgill D."/>
            <person name="Sutton G."/>
            <person name="Sutton G.G."/>
            <person name="Tao W."/>
            <person name="Teichmann S."/>
            <person name="Tobari Y.N."/>
            <person name="Tomimura Y."/>
            <person name="Tsolas J.M."/>
            <person name="Valente V.L."/>
            <person name="Venter E."/>
            <person name="Venter J.C."/>
            <person name="Vicario S."/>
            <person name="Vieira F.G."/>
            <person name="Vilella A.J."/>
            <person name="Villasante A."/>
            <person name="Walenz B."/>
            <person name="Wang J."/>
            <person name="Wasserman M."/>
            <person name="Watts T."/>
            <person name="Wilson D."/>
            <person name="Wilson R.K."/>
            <person name="Wing R.A."/>
            <person name="Wolfner M.F."/>
            <person name="Wong A."/>
            <person name="Wong G.K."/>
            <person name="Wu C.I."/>
            <person name="Wu G."/>
            <person name="Yamamoto D."/>
            <person name="Yang H.P."/>
            <person name="Yang S.P."/>
            <person name="Yorke J.A."/>
            <person name="Yoshida K."/>
            <person name="Zdobnov E."/>
            <person name="Zhang P."/>
            <person name="Zhang Y."/>
            <person name="Zimin A.V."/>
            <person name="Baldwin J."/>
            <person name="Abdouelleil A."/>
            <person name="Abdulkadir J."/>
            <person name="Abebe A."/>
            <person name="Abera B."/>
            <person name="Abreu J."/>
            <person name="Acer S.C."/>
            <person name="Aftuck L."/>
            <person name="Alexander A."/>
            <person name="An P."/>
            <person name="Anderson E."/>
            <person name="Anderson S."/>
            <person name="Arachi H."/>
            <person name="Azer M."/>
            <person name="Bachantsang P."/>
            <person name="Barry A."/>
            <person name="Bayul T."/>
            <person name="Berlin A."/>
            <person name="Bessette D."/>
            <person name="Bloom T."/>
            <person name="Blye J."/>
            <person name="Boguslavskiy L."/>
            <person name="Bonnet C."/>
            <person name="Boukhgalter B."/>
            <person name="Bourzgui I."/>
            <person name="Brown A."/>
            <person name="Cahill P."/>
            <person name="Channer S."/>
            <person name="Cheshatsang Y."/>
            <person name="Chuda L."/>
            <person name="Citroen M."/>
            <person name="Collymore A."/>
            <person name="Cooke P."/>
            <person name="Costello M."/>
            <person name="D'Aco K."/>
            <person name="Daza R."/>
            <person name="De Haan G."/>
            <person name="DeGray S."/>
            <person name="DeMaso C."/>
            <person name="Dhargay N."/>
            <person name="Dooley K."/>
            <person name="Dooley E."/>
            <person name="Doricent M."/>
            <person name="Dorje P."/>
            <person name="Dorjee K."/>
            <person name="Dupes A."/>
            <person name="Elong R."/>
            <person name="Falk J."/>
            <person name="Farina A."/>
            <person name="Faro S."/>
            <person name="Ferguson D."/>
            <person name="Fisher S."/>
            <person name="Foley C.D."/>
            <person name="Franke A."/>
            <person name="Friedrich D."/>
            <person name="Gadbois L."/>
            <person name="Gearin G."/>
            <person name="Gearin C.R."/>
            <person name="Giannoukos G."/>
            <person name="Goode T."/>
            <person name="Graham J."/>
            <person name="Grandbois E."/>
            <person name="Grewal S."/>
            <person name="Gyaltsen K."/>
            <person name="Hafez N."/>
            <person name="Hagos B."/>
            <person name="Hall J."/>
            <person name="Henson C."/>
            <person name="Hollinger A."/>
            <person name="Honan T."/>
            <person name="Huard M.D."/>
            <person name="Hughes L."/>
            <person name="Hurhula B."/>
            <person name="Husby M.E."/>
            <person name="Kamat A."/>
            <person name="Kanga B."/>
            <person name="Kashin S."/>
            <person name="Khazanovich D."/>
            <person name="Kisner P."/>
            <person name="Lance K."/>
            <person name="Lara M."/>
            <person name="Lee W."/>
            <person name="Lennon N."/>
            <person name="Letendre F."/>
            <person name="LeVine R."/>
            <person name="Lipovsky A."/>
            <person name="Liu X."/>
            <person name="Liu J."/>
            <person name="Liu S."/>
            <person name="Lokyitsang T."/>
            <person name="Lokyitsang Y."/>
            <person name="Lubonja R."/>
            <person name="Lui A."/>
            <person name="MacDonald P."/>
            <person name="Magnisalis V."/>
            <person name="Maru K."/>
            <person name="Matthews C."/>
            <person name="McCusker W."/>
            <person name="McDonough S."/>
            <person name="Mehta T."/>
            <person name="Meldrim J."/>
            <person name="Meneus L."/>
            <person name="Mihai O."/>
            <person name="Mihalev A."/>
            <person name="Mihova T."/>
            <person name="Mittelman R."/>
            <person name="Mlenga V."/>
            <person name="Montmayeur A."/>
            <person name="Mulrain L."/>
            <person name="Navidi A."/>
            <person name="Naylor J."/>
            <person name="Negash T."/>
            <person name="Nguyen T."/>
            <person name="Nguyen N."/>
            <person name="Nicol R."/>
            <person name="Norbu C."/>
            <person name="Norbu N."/>
            <person name="Novod N."/>
            <person name="O'Neill B."/>
            <person name="Osman S."/>
            <person name="Markiewicz E."/>
            <person name="Oyono O.L."/>
            <person name="Patti C."/>
            <person name="Phunkhang P."/>
            <person name="Pierre F."/>
            <person name="Priest M."/>
            <person name="Raghuraman S."/>
            <person name="Rege F."/>
            <person name="Reyes R."/>
            <person name="Rise C."/>
            <person name="Rogov P."/>
            <person name="Ross K."/>
            <person name="Ryan E."/>
            <person name="Settipalli S."/>
            <person name="Shea T."/>
            <person name="Sherpa N."/>
            <person name="Shi L."/>
            <person name="Shih D."/>
            <person name="Sparrow T."/>
            <person name="Spaulding J."/>
            <person name="Stalker J."/>
            <person name="Stange-Thomann N."/>
            <person name="Stavropoulos S."/>
            <person name="Stone C."/>
            <person name="Strader C."/>
            <person name="Tesfaye S."/>
            <person name="Thomson T."/>
            <person name="Thoulutsang Y."/>
            <person name="Thoulutsang D."/>
            <person name="Topham K."/>
            <person name="Topping I."/>
            <person name="Tsamla T."/>
            <person name="Vassiliev H."/>
            <person name="Vo A."/>
            <person name="Wangchuk T."/>
            <person name="Wangdi T."/>
            <person name="Weiand M."/>
            <person name="Wilkinson J."/>
            <person name="Wilson A."/>
            <person name="Yadav S."/>
            <person name="Young G."/>
            <person name="Yu Q."/>
            <person name="Zembek L."/>
            <person name="Zhong D."/>
            <person name="Zimmer A."/>
            <person name="Zwirko Z."/>
            <person name="Jaffe D.B."/>
            <person name="Alvarez P."/>
            <person name="Brockman W."/>
            <person name="Butler J."/>
            <person name="Chin C."/>
            <person name="Gnerre S."/>
            <person name="Grabherr M."/>
            <person name="Kleber M."/>
            <person name="Mauceli E."/>
            <person name="MacCallum I."/>
        </authorList>
    </citation>
    <scope>NUCLEOTIDE SEQUENCE [LARGE SCALE GENOMIC DNA]</scope>
    <source>
        <strain evidence="3">Tucson 14024-0371.13</strain>
    </source>
</reference>
<protein>
    <submittedName>
        <fullName evidence="2">Uncharacterized protein</fullName>
    </submittedName>
</protein>
<evidence type="ECO:0000313" key="3">
    <source>
        <dbReference type="Proteomes" id="UP000007801"/>
    </source>
</evidence>
<dbReference type="KEGG" id="dan:6505818"/>
<keyword evidence="1" id="KW-1133">Transmembrane helix</keyword>
<dbReference type="Pfam" id="PF02995">
    <property type="entry name" value="DUF229"/>
    <property type="match status" value="1"/>
</dbReference>
<sequence length="651" mass="75418">MCVAKPDAWKKSYRDKAPRIVNILLFLIIVALLVMTYSEPQLHVGLGRPPLESTPRAKEMGMMVNTSNCRIDAIDYLSPVARQFMVPMPICRCYKLPVLKAKSVRGRNYLTLTLNSTQLWQKLGIRRMSRLVCAYIIFERVDDFSNRNVARGVFGFSRRRMNAEVEAGNVTLRAMCWVDFSRLVFHDVYIFLSPAAKAEVPQKENQKPANHLSVMILGIDSISHMHYKRYFSNVMDFVDQLPHVELWGYHRIGRNSYPNLVPLLSGQSADELESAKGCYGMGKSNFDGCNLLWNEFKRAGFATMFGEDTRIGGTFTYGKRGFSRQPTDYYYRSVMVEVHQHTRYLARGPKELSCSGNRVYHHVLYDFIYLLMPHFKQRCLDTGFFAFFWQTQGVHDYFPYALQTDIQYDAILRVLHRFRVLENTLVLLLSDHGLRYGSFAKSLQGMREMSLPTMVAVYPSWLERRFPLAVANLQANAHRLVTTFDLHETIQDVINLENLSDERIRNRTRALRDDRNVSLFLPIPEERSCKSANIPYHYCQCQELMQIPWNTSSVRRVAQVAVDKINELLRPYPQCHKLKLLRVNQAYLRDLNQTITVRLETVPGRGKFDATVLVTNYSSLQGPVTRTDQYKKQSFCAEETPVEMYCYCFKV</sequence>
<dbReference type="OrthoDB" id="413313at2759"/>
<evidence type="ECO:0000256" key="1">
    <source>
        <dbReference type="SAM" id="Phobius"/>
    </source>
</evidence>
<dbReference type="CDD" id="cd16021">
    <property type="entry name" value="ALP_like"/>
    <property type="match status" value="1"/>
</dbReference>
<keyword evidence="3" id="KW-1185">Reference proteome</keyword>
<dbReference type="GeneID" id="6505818"/>
<dbReference type="AlphaFoldDB" id="B3MTU4"/>
<proteinExistence type="predicted"/>
<dbReference type="eggNOG" id="ENOG502QRYZ">
    <property type="taxonomic scope" value="Eukaryota"/>
</dbReference>
<keyword evidence="1" id="KW-0812">Transmembrane</keyword>
<accession>B3MTU4</accession>
<dbReference type="GO" id="GO:0005615">
    <property type="term" value="C:extracellular space"/>
    <property type="evidence" value="ECO:0007669"/>
    <property type="project" value="TreeGrafter"/>
</dbReference>
<evidence type="ECO:0000313" key="2">
    <source>
        <dbReference type="EMBL" id="EDV30225.1"/>
    </source>
</evidence>
<dbReference type="InParanoid" id="B3MTU4"/>
<dbReference type="PANTHER" id="PTHR10974:SF1">
    <property type="entry name" value="FI08016P-RELATED"/>
    <property type="match status" value="1"/>
</dbReference>